<reference evidence="2 3" key="1">
    <citation type="submission" date="2019-03" db="EMBL/GenBank/DDBJ databases">
        <title>Sapientia aquatica gen. nov., sp. nov., isolated from a crater lake.</title>
        <authorList>
            <person name="Felfoldi T."/>
            <person name="Szabo A."/>
            <person name="Toth E."/>
            <person name="Schumann P."/>
            <person name="Keki Z."/>
            <person name="Marialigeti K."/>
            <person name="Mathe I."/>
        </authorList>
    </citation>
    <scope>NUCLEOTIDE SEQUENCE [LARGE SCALE GENOMIC DNA]</scope>
    <source>
        <strain evidence="2 3">SA-152</strain>
    </source>
</reference>
<gene>
    <name evidence="2" type="ORF">E2I14_08115</name>
</gene>
<keyword evidence="1" id="KW-0472">Membrane</keyword>
<keyword evidence="1" id="KW-0812">Transmembrane</keyword>
<accession>A0A4R5W4C1</accession>
<keyword evidence="1" id="KW-1133">Transmembrane helix</keyword>
<proteinExistence type="predicted"/>
<keyword evidence="3" id="KW-1185">Reference proteome</keyword>
<dbReference type="RefSeq" id="WP_133327303.1">
    <property type="nucleotide sequence ID" value="NZ_SMYL01000003.1"/>
</dbReference>
<protein>
    <submittedName>
        <fullName evidence="2">Uncharacterized protein</fullName>
    </submittedName>
</protein>
<evidence type="ECO:0000313" key="3">
    <source>
        <dbReference type="Proteomes" id="UP000294829"/>
    </source>
</evidence>
<evidence type="ECO:0000313" key="2">
    <source>
        <dbReference type="EMBL" id="TDK66429.1"/>
    </source>
</evidence>
<dbReference type="NCBIfam" id="NF045611">
    <property type="entry name" value="small_CydP"/>
    <property type="match status" value="1"/>
</dbReference>
<dbReference type="AlphaFoldDB" id="A0A4R5W4C1"/>
<name>A0A4R5W4C1_9BURK</name>
<organism evidence="2 3">
    <name type="scientific">Sapientia aquatica</name>
    <dbReference type="NCBI Taxonomy" id="1549640"/>
    <lineage>
        <taxon>Bacteria</taxon>
        <taxon>Pseudomonadati</taxon>
        <taxon>Pseudomonadota</taxon>
        <taxon>Betaproteobacteria</taxon>
        <taxon>Burkholderiales</taxon>
        <taxon>Oxalobacteraceae</taxon>
        <taxon>Sapientia</taxon>
    </lineage>
</organism>
<evidence type="ECO:0000256" key="1">
    <source>
        <dbReference type="SAM" id="Phobius"/>
    </source>
</evidence>
<dbReference type="EMBL" id="SMYL01000003">
    <property type="protein sequence ID" value="TDK66429.1"/>
    <property type="molecule type" value="Genomic_DNA"/>
</dbReference>
<comment type="caution">
    <text evidence="2">The sequence shown here is derived from an EMBL/GenBank/DDBJ whole genome shotgun (WGS) entry which is preliminary data.</text>
</comment>
<dbReference type="Proteomes" id="UP000294829">
    <property type="component" value="Unassembled WGS sequence"/>
</dbReference>
<dbReference type="InterPro" id="IPR054636">
    <property type="entry name" value="CydP"/>
</dbReference>
<feature type="transmembrane region" description="Helical" evidence="1">
    <location>
        <begin position="16"/>
        <end position="38"/>
    </location>
</feature>
<sequence length="66" mass="7410">MKHAIRKVMTHKPRSLFLHLAIAVLIKLIVLVGLWWFFIRDSSVVVNADFMATHIGVPANSQGVSK</sequence>